<dbReference type="OrthoDB" id="1913407at2"/>
<name>W6N6I8_CLOTY</name>
<proteinExistence type="predicted"/>
<organism evidence="1 2">
    <name type="scientific">Clostridium tyrobutyricum DIVETGP</name>
    <dbReference type="NCBI Taxonomy" id="1408889"/>
    <lineage>
        <taxon>Bacteria</taxon>
        <taxon>Bacillati</taxon>
        <taxon>Bacillota</taxon>
        <taxon>Clostridia</taxon>
        <taxon>Eubacteriales</taxon>
        <taxon>Clostridiaceae</taxon>
        <taxon>Clostridium</taxon>
    </lineage>
</organism>
<sequence>METSKLITVENEDGEKVELEFIDTIKVDDQEYVILGPKGSNEAFAYKSITKNGETQYFAIGTGEEFQKVLEKYNQD</sequence>
<comment type="caution">
    <text evidence="1">The sequence shown here is derived from an EMBL/GenBank/DDBJ whole genome shotgun (WGS) entry which is preliminary data.</text>
</comment>
<dbReference type="Pfam" id="PF06949">
    <property type="entry name" value="DUF1292"/>
    <property type="match status" value="1"/>
</dbReference>
<evidence type="ECO:0008006" key="3">
    <source>
        <dbReference type="Google" id="ProtNLM"/>
    </source>
</evidence>
<dbReference type="Proteomes" id="UP000019482">
    <property type="component" value="Unassembled WGS sequence"/>
</dbReference>
<protein>
    <recommendedName>
        <fullName evidence="3">DUF1292 domain-containing protein</fullName>
    </recommendedName>
</protein>
<accession>W6N6I8</accession>
<dbReference type="RefSeq" id="WP_017895131.1">
    <property type="nucleotide sequence ID" value="NZ_CBXI010000040.1"/>
</dbReference>
<dbReference type="GeneID" id="29420388"/>
<evidence type="ECO:0000313" key="2">
    <source>
        <dbReference type="Proteomes" id="UP000019482"/>
    </source>
</evidence>
<dbReference type="InterPro" id="IPR009711">
    <property type="entry name" value="UPF0473"/>
</dbReference>
<evidence type="ECO:0000313" key="1">
    <source>
        <dbReference type="EMBL" id="CDL92278.1"/>
    </source>
</evidence>
<keyword evidence="2" id="KW-1185">Reference proteome</keyword>
<gene>
    <name evidence="1" type="ORF">CTDIVETGP_2348</name>
</gene>
<reference evidence="1 2" key="1">
    <citation type="journal article" date="2015" name="Genome Announc.">
        <title>Draft Genome Sequence of Clostridium tyrobutyricum Strain DIVETGP, Isolated from Cow's Milk for Grana Padano Production.</title>
        <authorList>
            <person name="Soggiu A."/>
            <person name="Piras C."/>
            <person name="Gaiarsa S."/>
            <person name="Sassera D."/>
            <person name="Roncada P."/>
            <person name="Bendixen E."/>
            <person name="Brasca M."/>
            <person name="Bonizzi L."/>
        </authorList>
    </citation>
    <scope>NUCLEOTIDE SEQUENCE [LARGE SCALE GENOMIC DNA]</scope>
    <source>
        <strain evidence="1 2">DIVETGP</strain>
    </source>
</reference>
<dbReference type="AlphaFoldDB" id="W6N6I8"/>
<dbReference type="EMBL" id="CBXI010000040">
    <property type="protein sequence ID" value="CDL92278.1"/>
    <property type="molecule type" value="Genomic_DNA"/>
</dbReference>